<dbReference type="AlphaFoldDB" id="A0A2T4VW76"/>
<dbReference type="EMBL" id="PSQJ01000015">
    <property type="protein sequence ID" value="PTL86013.1"/>
    <property type="molecule type" value="Genomic_DNA"/>
</dbReference>
<evidence type="ECO:0000313" key="3">
    <source>
        <dbReference type="Proteomes" id="UP000240811"/>
    </source>
</evidence>
<reference evidence="3" key="1">
    <citation type="submission" date="2018-02" db="EMBL/GenBank/DDBJ databases">
        <title>Genome sequence of Candidatus Liberibacter europaeus.</title>
        <authorList>
            <person name="Frampton R.A."/>
            <person name="Thompson S.M."/>
            <person name="David C."/>
            <person name="Addison S.M."/>
            <person name="Smith G.R."/>
        </authorList>
    </citation>
    <scope>NUCLEOTIDE SEQUENCE [LARGE SCALE GENOMIC DNA]</scope>
</reference>
<evidence type="ECO:0000313" key="2">
    <source>
        <dbReference type="EMBL" id="PTL86013.1"/>
    </source>
</evidence>
<proteinExistence type="predicted"/>
<name>A0A2T4VW76_9HYPH</name>
<feature type="region of interest" description="Disordered" evidence="1">
    <location>
        <begin position="63"/>
        <end position="112"/>
    </location>
</feature>
<comment type="caution">
    <text evidence="2">The sequence shown here is derived from an EMBL/GenBank/DDBJ whole genome shotgun (WGS) entry which is preliminary data.</text>
</comment>
<sequence>MLTSKKKGYSEYFKDSYNAFGDKDIWGGISSATSGIFSGIGTFFGSSIGAFKEGFKQGYGVEEEEDNATEDNATTGDKLDNFLRQESERRSFRPKSRKPITSSLILSGAYQR</sequence>
<protein>
    <submittedName>
        <fullName evidence="2">Uncharacterized protein</fullName>
    </submittedName>
</protein>
<organism evidence="2 3">
    <name type="scientific">Candidatus Liberibacter europaeus</name>
    <dbReference type="NCBI Taxonomy" id="744859"/>
    <lineage>
        <taxon>Bacteria</taxon>
        <taxon>Pseudomonadati</taxon>
        <taxon>Pseudomonadota</taxon>
        <taxon>Alphaproteobacteria</taxon>
        <taxon>Hyphomicrobiales</taxon>
        <taxon>Rhizobiaceae</taxon>
        <taxon>Liberibacter</taxon>
    </lineage>
</organism>
<gene>
    <name evidence="2" type="ORF">C4617_05840</name>
</gene>
<feature type="compositionally biased region" description="Basic and acidic residues" evidence="1">
    <location>
        <begin position="77"/>
        <end position="91"/>
    </location>
</feature>
<evidence type="ECO:0000256" key="1">
    <source>
        <dbReference type="SAM" id="MobiDB-lite"/>
    </source>
</evidence>
<accession>A0A2T4VW76</accession>
<dbReference type="Proteomes" id="UP000240811">
    <property type="component" value="Unassembled WGS sequence"/>
</dbReference>